<evidence type="ECO:0000313" key="5">
    <source>
        <dbReference type="Proteomes" id="UP000192708"/>
    </source>
</evidence>
<dbReference type="InterPro" id="IPR001343">
    <property type="entry name" value="Hemolysn_Ca-bd"/>
</dbReference>
<accession>A0A1W1Y4P3</accession>
<dbReference type="InterPro" id="IPR010255">
    <property type="entry name" value="Haem_peroxidase_sf"/>
</dbReference>
<organism evidence="4 5">
    <name type="scientific">Polynucleobacter kasalickyi</name>
    <dbReference type="NCBI Taxonomy" id="1938817"/>
    <lineage>
        <taxon>Bacteria</taxon>
        <taxon>Pseudomonadati</taxon>
        <taxon>Pseudomonadota</taxon>
        <taxon>Betaproteobacteria</taxon>
        <taxon>Burkholderiales</taxon>
        <taxon>Burkholderiaceae</taxon>
        <taxon>Polynucleobacter</taxon>
    </lineage>
</organism>
<reference evidence="4 5" key="1">
    <citation type="submission" date="2017-04" db="EMBL/GenBank/DDBJ databases">
        <authorList>
            <person name="Afonso C.L."/>
            <person name="Miller P.J."/>
            <person name="Scott M.A."/>
            <person name="Spackman E."/>
            <person name="Goraichik I."/>
            <person name="Dimitrov K.M."/>
            <person name="Suarez D.L."/>
            <person name="Swayne D.E."/>
        </authorList>
    </citation>
    <scope>NUCLEOTIDE SEQUENCE [LARGE SCALE GENOMIC DNA]</scope>
    <source>
        <strain evidence="4 5">VK13</strain>
    </source>
</reference>
<dbReference type="PRINTS" id="PR00313">
    <property type="entry name" value="CABNDNGRPT"/>
</dbReference>
<keyword evidence="3" id="KW-0325">Glycoprotein</keyword>
<dbReference type="SUPFAM" id="SSF48113">
    <property type="entry name" value="Heme-dependent peroxidases"/>
    <property type="match status" value="1"/>
</dbReference>
<dbReference type="SUPFAM" id="SSF51120">
    <property type="entry name" value="beta-Roll"/>
    <property type="match status" value="6"/>
</dbReference>
<protein>
    <submittedName>
        <fullName evidence="4">Ca2+-binding protein, RTX toxin-related</fullName>
    </submittedName>
</protein>
<dbReference type="GO" id="GO:0005509">
    <property type="term" value="F:calcium ion binding"/>
    <property type="evidence" value="ECO:0007669"/>
    <property type="project" value="InterPro"/>
</dbReference>
<evidence type="ECO:0000256" key="3">
    <source>
        <dbReference type="ARBA" id="ARBA00023180"/>
    </source>
</evidence>
<gene>
    <name evidence="4" type="ORF">SAMN06296008_101379</name>
</gene>
<dbReference type="Pfam" id="PF03098">
    <property type="entry name" value="An_peroxidase"/>
    <property type="match status" value="3"/>
</dbReference>
<proteinExistence type="predicted"/>
<dbReference type="Gene3D" id="2.150.10.10">
    <property type="entry name" value="Serralysin-like metalloprotease, C-terminal"/>
    <property type="match status" value="6"/>
</dbReference>
<dbReference type="InterPro" id="IPR019791">
    <property type="entry name" value="Haem_peroxidase_animal"/>
</dbReference>
<dbReference type="OrthoDB" id="223957at2"/>
<dbReference type="RefSeq" id="WP_084282154.1">
    <property type="nucleotide sequence ID" value="NZ_FWXJ01000001.1"/>
</dbReference>
<dbReference type="STRING" id="1938817.SAMN06296008_101379"/>
<dbReference type="Gene3D" id="1.10.640.10">
    <property type="entry name" value="Haem peroxidase domain superfamily, animal type"/>
    <property type="match status" value="2"/>
</dbReference>
<dbReference type="Proteomes" id="UP000192708">
    <property type="component" value="Unassembled WGS sequence"/>
</dbReference>
<dbReference type="PANTHER" id="PTHR11475">
    <property type="entry name" value="OXIDASE/PEROXIDASE"/>
    <property type="match status" value="1"/>
</dbReference>
<sequence>MAGSTTYALRPWSFNTGDMSFLYSQATFIPLFDSLGNPIINWDGTTSAYLSNGTLIPGTTRVDAAGNNLNVNQYGVSYVSVTDISGLRNLTGQNNNLTAGQTHWGQVNLPFPRIVAADFGNYLKPADPTTGVGGPTLTDVGGAQVQAVDSYGYAMTDALGNPILTAGTGAFTLTGGLNQNLTPIATANSGSAFDVAAAAQANSATYIDSGAFFAKQFDYTKVTFATDYLTTGSGGYSSNGSQGQATTTPLSVTQASVVDYTPRMISLDTTTAGVTFAKDANGKIVFNEGVAQVTDWGQLDATTGLGQVDYQNLSGNTVVTNHNLTVFKHVLQGGTWVATKTPFTITNTQAALHFADGSVVIDPVTHNPIVIDGSNLLMVDPVTGAVTPTAFTNGAAAHYSNGVAITDPTALNPQTFQPTNAPITLSAIAAHQEQFIGGINPGVAPNNGYFALFGQFFDHGLDFIGKGAQQTTVKIALATSDPLYIAPGNPLDGFGGQGNTSMTINRANVAGFDTTGPTAGDPNYVNHSSPYIDQSQTYGSDNSKISILREWVSSDGGKTFHAGASLLDGHTAQTWTDGLGQVTDSTLPTLNELRAHLVATGRDDLNWDDISGLRNRDASGHVITGAGAGTGDAIILDMNPHFDATHFATWTTKPPVLATLTGAAAGVATATNIIQAINAQAIADKLAFAAGGGVYSASNPVGTISMGNIMIGAGPGMASLSDIIDFATFQPKAGLSSAMTALVKELLIESIGDHYVAGDGRANENVGLTSIHHVWHEEHNYQVAVIEQSIQDQDTQAVINGDTSHDTLHKWQIATAFKDANGNYLESANGAINWDSEKIFNAAKITVEMEYQHVAVDQYSRSVTPDIPEFVGYNSSLNANVTNEYGQVAFRFGHSTLRETIDTMDPTGGLSGKIMSYALKDAFLNPALYSEVGAGAITLGMTHQQMNEVDEFLTPAMNQGLLGQPLDLAAINIARGRDMGLPTLNDMRVAIGKAAYQNWSDFGSHMLHSSNLAGFIAAYSMDGDIDRANALIDVYNGGVDSVYGYTYQSANDFMTNNHDVNQVDAWLGGLAEQHVLGGLLGETFNYIFLDQIERLMDGDRFYYLYRLSGLQINEQMVNEQFKDIVERNTGLTHLNGNVFAYADAYYDMGQQASSSNIVVQGREHKYADVMATYEAANTTAPQQHVGIYSVGSSSTGGVNAELGNGVIKSITTVIHNDGAQNLTVSDVNNQLAGAVLSTISEKYVYDVRPDVMHGQAALDGMPVSGDGSNEVLVGTNYDDVVFMGEGDDTAYGDGGNDIIYGGGGMDKLYGGAGNDTMYGGEGPDVIDGGAGDDVIFGDASGTAMNGTDQLIGGFGNDTIYGGIGIDKISGEAGDDVIYGGADTDPFTHAGDGNDYIDGGTSGDLLWGDAGDDVIVGGADQDVLSGGSGDDILRPGAPSQALVGAGVDEVVGGLGITTETAADIGFNIMDLSDWGAGAPGVVADFSTQAAPAVSIKGTATDFPAWFQIQGIVATANNDTIIGDDVGNWLIGGSGNDTISGGGGNDIIVGNHVRLDSLIGNYQVGGVQATYDYTAFDTATHRAGTGVYGQGGVAATLATTGDLIDQANAVAGSHLFDKHFTDMLKSAMFKDTVLGNDMVNSNGTGLGADTAVYTGRFQDYNFKGVLVNTSHEGSLLGILISDKIASVGGQQVDVVVENGGTAGGSDLLVGMTYIQFSDQRVLVSELLGPRFTNVVASTSINENSTATIETFGVSLASGNPLSVRLGNSADDANFTLVNNGNGTYSLKANGTGLNYENLTHFGTTPYNVDIIATDTVSGAYNVTNIAVSAINVNEAATGSIALTGAYTASTAAVGSSVAVTVNALNALLDPDLVRAGATTGLVVDQPLSRANPQPVNTSNPYQWQSSTNGTTWTNVNLQTNPALSVNSGNAVTQYRTTTSYTDVFGTHNSTNDTKTVSGVTILGTNNAVIDNITGSANADIILGFAGNDVINGFQGADTVDGGVGTDRLNLGLLNGAYTTDLSNATDAQLTGIEQIYSSTGIAGVAQFNLDLSKQSENLLIDTTGNGGTFIVQIGGVDKITVGTGVETISTGRANDTIVGFAAGDTVDGGTQTDTIEINSARDALAISAAVNAAVVNVEVISAANAAAGVTIDLTNQTESFTSINGSAFADMITGATSTTNKIYAGAGNDTINGYSNAATVDGGAGTDTIKVFTTTDASNVSNATAARLLNIEVLDFSSVNAGVTVRMANMANSTTLKYVGSGFADTLAAHNTATTNTGDTLVGGAGNDSLAGGTGHDTFAFETTAAGNGLDTITGFTKTGAAFDTLQVSSFLTNLNATNVFSNGSSTANVAASAYDQHVVLINSTVDLSNSANWSGIFGNGAGHLGAFTNDTQKAVLIEGTTGNNTGTDKMYYVSYSGGAMHVDQVASLVGVGQFTAGTDVHVA</sequence>
<dbReference type="PROSITE" id="PS00330">
    <property type="entry name" value="HEMOLYSIN_CALCIUM"/>
    <property type="match status" value="3"/>
</dbReference>
<dbReference type="InterPro" id="IPR037120">
    <property type="entry name" value="Haem_peroxidase_sf_animal"/>
</dbReference>
<keyword evidence="5" id="KW-1185">Reference proteome</keyword>
<dbReference type="EMBL" id="FWXJ01000001">
    <property type="protein sequence ID" value="SMC31109.1"/>
    <property type="molecule type" value="Genomic_DNA"/>
</dbReference>
<dbReference type="InterPro" id="IPR011049">
    <property type="entry name" value="Serralysin-like_metalloprot_C"/>
</dbReference>
<evidence type="ECO:0000256" key="2">
    <source>
        <dbReference type="ARBA" id="ARBA00022525"/>
    </source>
</evidence>
<dbReference type="Pfam" id="PF00353">
    <property type="entry name" value="HemolysinCabind"/>
    <property type="match status" value="9"/>
</dbReference>
<dbReference type="InterPro" id="IPR018511">
    <property type="entry name" value="Hemolysin-typ_Ca-bd_CS"/>
</dbReference>
<dbReference type="PANTHER" id="PTHR11475:SF4">
    <property type="entry name" value="CHORION PEROXIDASE"/>
    <property type="match status" value="1"/>
</dbReference>
<comment type="subcellular location">
    <subcellularLocation>
        <location evidence="1">Secreted</location>
    </subcellularLocation>
</comment>
<dbReference type="GO" id="GO:0005576">
    <property type="term" value="C:extracellular region"/>
    <property type="evidence" value="ECO:0007669"/>
    <property type="project" value="UniProtKB-SubCell"/>
</dbReference>
<dbReference type="GO" id="GO:0020037">
    <property type="term" value="F:heme binding"/>
    <property type="evidence" value="ECO:0007669"/>
    <property type="project" value="InterPro"/>
</dbReference>
<name>A0A1W1Y4P3_9BURK</name>
<evidence type="ECO:0000313" key="4">
    <source>
        <dbReference type="EMBL" id="SMC31109.1"/>
    </source>
</evidence>
<keyword evidence="2" id="KW-0964">Secreted</keyword>
<dbReference type="PROSITE" id="PS50292">
    <property type="entry name" value="PEROXIDASE_3"/>
    <property type="match status" value="1"/>
</dbReference>
<dbReference type="GO" id="GO:0004601">
    <property type="term" value="F:peroxidase activity"/>
    <property type="evidence" value="ECO:0007669"/>
    <property type="project" value="InterPro"/>
</dbReference>
<dbReference type="GO" id="GO:0006979">
    <property type="term" value="P:response to oxidative stress"/>
    <property type="evidence" value="ECO:0007669"/>
    <property type="project" value="InterPro"/>
</dbReference>
<evidence type="ECO:0000256" key="1">
    <source>
        <dbReference type="ARBA" id="ARBA00004613"/>
    </source>
</evidence>